<keyword evidence="3" id="KW-1185">Reference proteome</keyword>
<dbReference type="PANTHER" id="PTHR47129:SF1">
    <property type="entry name" value="NMRA-LIKE DOMAIN-CONTAINING PROTEIN"/>
    <property type="match status" value="1"/>
</dbReference>
<feature type="domain" description="NAD(P)-binding" evidence="1">
    <location>
        <begin position="14"/>
        <end position="186"/>
    </location>
</feature>
<proteinExistence type="predicted"/>
<dbReference type="Proteomes" id="UP000199202">
    <property type="component" value="Unassembled WGS sequence"/>
</dbReference>
<dbReference type="Gene3D" id="3.40.50.720">
    <property type="entry name" value="NAD(P)-binding Rossmann-like Domain"/>
    <property type="match status" value="1"/>
</dbReference>
<dbReference type="SUPFAM" id="SSF51735">
    <property type="entry name" value="NAD(P)-binding Rossmann-fold domains"/>
    <property type="match status" value="1"/>
</dbReference>
<evidence type="ECO:0000259" key="1">
    <source>
        <dbReference type="Pfam" id="PF13460"/>
    </source>
</evidence>
<evidence type="ECO:0000313" key="3">
    <source>
        <dbReference type="Proteomes" id="UP000199202"/>
    </source>
</evidence>
<dbReference type="InterPro" id="IPR016040">
    <property type="entry name" value="NAD(P)-bd_dom"/>
</dbReference>
<accession>A0A1G9W9I1</accession>
<gene>
    <name evidence="2" type="ORF">SAMN05421869_15716</name>
</gene>
<dbReference type="InterPro" id="IPR052718">
    <property type="entry name" value="NmrA-type_oxidoreductase"/>
</dbReference>
<reference evidence="2 3" key="1">
    <citation type="submission" date="2016-10" db="EMBL/GenBank/DDBJ databases">
        <authorList>
            <person name="de Groot N.N."/>
        </authorList>
    </citation>
    <scope>NUCLEOTIDE SEQUENCE [LARGE SCALE GENOMIC DNA]</scope>
    <source>
        <strain evidence="2 3">CGMCC 4.6533</strain>
    </source>
</reference>
<name>A0A1G9W9I1_9ACTN</name>
<dbReference type="EMBL" id="FNDJ01000057">
    <property type="protein sequence ID" value="SDM81224.1"/>
    <property type="molecule type" value="Genomic_DNA"/>
</dbReference>
<protein>
    <submittedName>
        <fullName evidence="2">Uncharacterized conserved protein YbjT, contains NAD(P)-binding and DUF2867 domains</fullName>
    </submittedName>
</protein>
<dbReference type="Gene3D" id="3.90.25.10">
    <property type="entry name" value="UDP-galactose 4-epimerase, domain 1"/>
    <property type="match status" value="1"/>
</dbReference>
<dbReference type="InterPro" id="IPR036291">
    <property type="entry name" value="NAD(P)-bd_dom_sf"/>
</dbReference>
<dbReference type="OrthoDB" id="5510591at2"/>
<organism evidence="2 3">
    <name type="scientific">Nonomuraea jiangxiensis</name>
    <dbReference type="NCBI Taxonomy" id="633440"/>
    <lineage>
        <taxon>Bacteria</taxon>
        <taxon>Bacillati</taxon>
        <taxon>Actinomycetota</taxon>
        <taxon>Actinomycetes</taxon>
        <taxon>Streptosporangiales</taxon>
        <taxon>Streptosporangiaceae</taxon>
        <taxon>Nonomuraea</taxon>
    </lineage>
</organism>
<dbReference type="PANTHER" id="PTHR47129">
    <property type="entry name" value="QUINONE OXIDOREDUCTASE 2"/>
    <property type="match status" value="1"/>
</dbReference>
<dbReference type="RefSeq" id="WP_090947321.1">
    <property type="nucleotide sequence ID" value="NZ_FNDJ01000057.1"/>
</dbReference>
<sequence length="292" mass="30946">MFSEEPSGLVAVTGATGALGSRVAARLAERGVPMALVARDPSRLPALAGAEHRGPAGYGDAAAMRSALEGARTLFLVSGGLSPRRFEEHACAIDAAVACGVRYIVYVSLVGAAEDATFAHSRDHWQTEQYLAASPVRWTVLRPSIYASMLTARADEQGVIRGPAGDGRFAAVDHDDIADVAAEVLAPGPSSPRDVDAAILEITGPEAVTMGEAAEQLTRATGRHYVYEPESVEDAIAWRSRTDDPHEVERWVSWFQAIAKGEFGSLTDVVPAFTGHRALTIAESVARRQAQG</sequence>
<dbReference type="STRING" id="633440.SAMN05421869_15716"/>
<dbReference type="Pfam" id="PF13460">
    <property type="entry name" value="NAD_binding_10"/>
    <property type="match status" value="1"/>
</dbReference>
<evidence type="ECO:0000313" key="2">
    <source>
        <dbReference type="EMBL" id="SDM81224.1"/>
    </source>
</evidence>
<dbReference type="AlphaFoldDB" id="A0A1G9W9I1"/>